<dbReference type="InterPro" id="IPR017853">
    <property type="entry name" value="GH"/>
</dbReference>
<name>A0A7Y3VZL6_9FLAO</name>
<dbReference type="PANTHER" id="PTHR16631">
    <property type="entry name" value="GLUCAN 1,3-BETA-GLUCOSIDASE"/>
    <property type="match status" value="1"/>
</dbReference>
<feature type="transmembrane region" description="Helical" evidence="16">
    <location>
        <begin position="118"/>
        <end position="141"/>
    </location>
</feature>
<dbReference type="InterPro" id="IPR000490">
    <property type="entry name" value="Glyco_hydro_17"/>
</dbReference>
<keyword evidence="5" id="KW-0964">Secreted</keyword>
<dbReference type="Gene3D" id="3.20.20.80">
    <property type="entry name" value="Glycosidases"/>
    <property type="match status" value="1"/>
</dbReference>
<reference evidence="17 18" key="1">
    <citation type="submission" date="2020-05" db="EMBL/GenBank/DDBJ databases">
        <title>Draft genome of Flavobacterium sp. IMCC34852.</title>
        <authorList>
            <person name="Song J."/>
            <person name="Cho J.-C."/>
        </authorList>
    </citation>
    <scope>NUCLEOTIDE SEQUENCE [LARGE SCALE GENOMIC DNA]</scope>
    <source>
        <strain evidence="17 18">IMCC34852</strain>
    </source>
</reference>
<dbReference type="Gene3D" id="1.20.1250.20">
    <property type="entry name" value="MFS general substrate transporter like domains"/>
    <property type="match status" value="2"/>
</dbReference>
<feature type="transmembrane region" description="Helical" evidence="16">
    <location>
        <begin position="390"/>
        <end position="416"/>
    </location>
</feature>
<evidence type="ECO:0000256" key="3">
    <source>
        <dbReference type="ARBA" id="ARBA00022475"/>
    </source>
</evidence>
<dbReference type="Proteomes" id="UP000536509">
    <property type="component" value="Unassembled WGS sequence"/>
</dbReference>
<dbReference type="RefSeq" id="WP_171223023.1">
    <property type="nucleotide sequence ID" value="NZ_CP121446.1"/>
</dbReference>
<dbReference type="AlphaFoldDB" id="A0A7Y3VZL6"/>
<keyword evidence="3" id="KW-1003">Cell membrane</keyword>
<feature type="transmembrane region" description="Helical" evidence="16">
    <location>
        <begin position="87"/>
        <end position="106"/>
    </location>
</feature>
<keyword evidence="7" id="KW-0378">Hydrolase</keyword>
<evidence type="ECO:0000256" key="15">
    <source>
        <dbReference type="ARBA" id="ARBA00043078"/>
    </source>
</evidence>
<dbReference type="GO" id="GO:0000272">
    <property type="term" value="P:polysaccharide catabolic process"/>
    <property type="evidence" value="ECO:0007669"/>
    <property type="project" value="UniProtKB-KW"/>
</dbReference>
<proteinExistence type="predicted"/>
<dbReference type="SUPFAM" id="SSF103473">
    <property type="entry name" value="MFS general substrate transporter"/>
    <property type="match status" value="1"/>
</dbReference>
<gene>
    <name evidence="17" type="ORF">HKT18_11585</name>
</gene>
<keyword evidence="16" id="KW-1133">Transmembrane helix</keyword>
<evidence type="ECO:0000256" key="4">
    <source>
        <dbReference type="ARBA" id="ARBA00022512"/>
    </source>
</evidence>
<evidence type="ECO:0000256" key="9">
    <source>
        <dbReference type="ARBA" id="ARBA00023180"/>
    </source>
</evidence>
<evidence type="ECO:0000256" key="2">
    <source>
        <dbReference type="ARBA" id="ARBA00004236"/>
    </source>
</evidence>
<comment type="caution">
    <text evidence="17">The sequence shown here is derived from an EMBL/GenBank/DDBJ whole genome shotgun (WGS) entry which is preliminary data.</text>
</comment>
<feature type="transmembrane region" description="Helical" evidence="16">
    <location>
        <begin position="285"/>
        <end position="308"/>
    </location>
</feature>
<feature type="transmembrane region" description="Helical" evidence="16">
    <location>
        <begin position="428"/>
        <end position="449"/>
    </location>
</feature>
<evidence type="ECO:0000256" key="13">
    <source>
        <dbReference type="ARBA" id="ARBA00037649"/>
    </source>
</evidence>
<evidence type="ECO:0000256" key="12">
    <source>
        <dbReference type="ARBA" id="ARBA00023326"/>
    </source>
</evidence>
<evidence type="ECO:0000256" key="8">
    <source>
        <dbReference type="ARBA" id="ARBA00023136"/>
    </source>
</evidence>
<feature type="transmembrane region" description="Helical" evidence="16">
    <location>
        <begin position="153"/>
        <end position="174"/>
    </location>
</feature>
<evidence type="ECO:0000256" key="7">
    <source>
        <dbReference type="ARBA" id="ARBA00022801"/>
    </source>
</evidence>
<protein>
    <recommendedName>
        <fullName evidence="15">Endo-1,3-beta-glucanase btgC</fullName>
    </recommendedName>
    <alternativeName>
        <fullName evidence="14">Laminarinase btgC</fullName>
    </alternativeName>
</protein>
<dbReference type="EMBL" id="JABEVX010000008">
    <property type="protein sequence ID" value="NNT72859.1"/>
    <property type="molecule type" value="Genomic_DNA"/>
</dbReference>
<keyword evidence="12" id="KW-0624">Polysaccharide degradation</keyword>
<evidence type="ECO:0000256" key="14">
    <source>
        <dbReference type="ARBA" id="ARBA00042373"/>
    </source>
</evidence>
<sequence length="786" mass="88101">MSNTTSTSSGKVPMGQKIAFGLGMLANQMFPAMIGIFTVVLVEKLGFSGLLLGLTYFIPKFYDALFDLIMGYVSDNTKSKWGRRRQYVLAGAIILGISFALMWQLYAENGVTYNFWYFLVISLIFYSGLTIFSIPYVAMGYEMSDDFHERTNIMATSQLIGQLAWVVAPWFWVIMADQTLFPSSEIAVRTLAVYVAIGCAILAAIPAFFIPSKSTLNENYSPIDFKGILGSFGEIKEGLKASIEIKPFRKICIATFLIFNAFQTTAGFSYFIIKYYLFKGNEDGFGLWPTLFGSVGAIITTIAVIPVVARISRIMGKKKAFLISQGISVVGYILLYLLFVPGKPYLFLFALPFFSFGIGSLFTLMMSMTSDVIDIDELNTGKRREGSLGAIYWWMVKFGTAVAGLLSGLILSLVAFQSNAATQTDDTMFWLRIFFVGIPILGTLSAIWIMKDYDVDEAKAREVRALLEKRKEKPKIQSSAYLSGKLSSLLKNNSLNTIKGTDFSTVSETEIKEQYQEILNNGLHGVCFSPYTDGQQIGDVLSFDQIKRRLDIIAPHTQWIRSFSCTEGNELIPEIARQKGLKTIVGAWISDDKDRNEREIQSLIKLAKAGLVDMAAVGNEVLHRNEISEQELISYIKRVKQALPNISVSYVDAYYQFLDRPNLVSNCDVLLVNFYPFWEGANNDYAASYLQNMMEVTQSVANGKKIIISETGWPSRGETVDQAVPSEMNAVKYFVASHEWAKNNNVELFYFSSFDESWKANQEGTVGTAWGIWDKNEKLKFELKLN</sequence>
<keyword evidence="18" id="KW-1185">Reference proteome</keyword>
<comment type="function">
    <text evidence="13">Glucanases play a role in cell expansion during growth, in cell-cell fusion during mating, and in spore release during sporulation. This enzyme may be involved in beta-glucan degradation. Active on laminarin and lichenan.</text>
</comment>
<evidence type="ECO:0000256" key="11">
    <source>
        <dbReference type="ARBA" id="ARBA00023316"/>
    </source>
</evidence>
<keyword evidence="11" id="KW-0961">Cell wall biogenesis/degradation</keyword>
<dbReference type="SUPFAM" id="SSF51445">
    <property type="entry name" value="(Trans)glycosidases"/>
    <property type="match status" value="1"/>
</dbReference>
<dbReference type="Pfam" id="PF13347">
    <property type="entry name" value="MFS_2"/>
    <property type="match status" value="1"/>
</dbReference>
<feature type="transmembrane region" description="Helical" evidence="16">
    <location>
        <begin position="20"/>
        <end position="41"/>
    </location>
</feature>
<keyword evidence="10" id="KW-0119">Carbohydrate metabolism</keyword>
<dbReference type="GO" id="GO:0042973">
    <property type="term" value="F:glucan endo-1,3-beta-D-glucosidase activity"/>
    <property type="evidence" value="ECO:0007669"/>
    <property type="project" value="TreeGrafter"/>
</dbReference>
<keyword evidence="9" id="KW-0325">Glycoprotein</keyword>
<dbReference type="Pfam" id="PF00332">
    <property type="entry name" value="Glyco_hydro_17"/>
    <property type="match status" value="1"/>
</dbReference>
<feature type="transmembrane region" description="Helical" evidence="16">
    <location>
        <begin position="251"/>
        <end position="273"/>
    </location>
</feature>
<feature type="transmembrane region" description="Helical" evidence="16">
    <location>
        <begin position="320"/>
        <end position="339"/>
    </location>
</feature>
<dbReference type="GO" id="GO:0009986">
    <property type="term" value="C:cell surface"/>
    <property type="evidence" value="ECO:0007669"/>
    <property type="project" value="TreeGrafter"/>
</dbReference>
<evidence type="ECO:0000256" key="5">
    <source>
        <dbReference type="ARBA" id="ARBA00022525"/>
    </source>
</evidence>
<keyword evidence="16" id="KW-0812">Transmembrane</keyword>
<evidence type="ECO:0000256" key="1">
    <source>
        <dbReference type="ARBA" id="ARBA00004191"/>
    </source>
</evidence>
<dbReference type="GO" id="GO:0005576">
    <property type="term" value="C:extracellular region"/>
    <property type="evidence" value="ECO:0007669"/>
    <property type="project" value="TreeGrafter"/>
</dbReference>
<comment type="subcellular location">
    <subcellularLocation>
        <location evidence="2">Cell membrane</location>
    </subcellularLocation>
    <subcellularLocation>
        <location evidence="1">Secreted</location>
        <location evidence="1">Cell wall</location>
    </subcellularLocation>
</comment>
<organism evidence="17 18">
    <name type="scientific">Flavobacterium rivulicola</name>
    <dbReference type="NCBI Taxonomy" id="2732161"/>
    <lineage>
        <taxon>Bacteria</taxon>
        <taxon>Pseudomonadati</taxon>
        <taxon>Bacteroidota</taxon>
        <taxon>Flavobacteriia</taxon>
        <taxon>Flavobacteriales</taxon>
        <taxon>Flavobacteriaceae</taxon>
        <taxon>Flavobacterium</taxon>
    </lineage>
</organism>
<feature type="transmembrane region" description="Helical" evidence="16">
    <location>
        <begin position="186"/>
        <end position="210"/>
    </location>
</feature>
<evidence type="ECO:0000256" key="6">
    <source>
        <dbReference type="ARBA" id="ARBA00022729"/>
    </source>
</evidence>
<evidence type="ECO:0000313" key="17">
    <source>
        <dbReference type="EMBL" id="NNT72859.1"/>
    </source>
</evidence>
<keyword evidence="4" id="KW-0134">Cell wall</keyword>
<dbReference type="InterPro" id="IPR036259">
    <property type="entry name" value="MFS_trans_sf"/>
</dbReference>
<keyword evidence="8 16" id="KW-0472">Membrane</keyword>
<evidence type="ECO:0000256" key="16">
    <source>
        <dbReference type="SAM" id="Phobius"/>
    </source>
</evidence>
<dbReference type="GO" id="GO:0071555">
    <property type="term" value="P:cell wall organization"/>
    <property type="evidence" value="ECO:0007669"/>
    <property type="project" value="UniProtKB-KW"/>
</dbReference>
<accession>A0A7Y3VZL6</accession>
<keyword evidence="6" id="KW-0732">Signal</keyword>
<evidence type="ECO:0000256" key="10">
    <source>
        <dbReference type="ARBA" id="ARBA00023277"/>
    </source>
</evidence>
<dbReference type="GO" id="GO:0005886">
    <property type="term" value="C:plasma membrane"/>
    <property type="evidence" value="ECO:0007669"/>
    <property type="project" value="UniProtKB-SubCell"/>
</dbReference>
<dbReference type="PANTHER" id="PTHR16631:SF17">
    <property type="entry name" value="GLUCAN ENDO-1,3-BETA-GLUCOSIDASE BTGC"/>
    <property type="match status" value="1"/>
</dbReference>
<feature type="transmembrane region" description="Helical" evidence="16">
    <location>
        <begin position="345"/>
        <end position="369"/>
    </location>
</feature>
<feature type="transmembrane region" description="Helical" evidence="16">
    <location>
        <begin position="47"/>
        <end position="66"/>
    </location>
</feature>
<dbReference type="InterPro" id="IPR050732">
    <property type="entry name" value="Beta-glucan_modifiers"/>
</dbReference>
<evidence type="ECO:0000313" key="18">
    <source>
        <dbReference type="Proteomes" id="UP000536509"/>
    </source>
</evidence>